<accession>A0ABV0SVL5</accession>
<organism evidence="1 2">
    <name type="scientific">Ilyodon furcidens</name>
    <name type="common">goldbreast splitfin</name>
    <dbReference type="NCBI Taxonomy" id="33524"/>
    <lineage>
        <taxon>Eukaryota</taxon>
        <taxon>Metazoa</taxon>
        <taxon>Chordata</taxon>
        <taxon>Craniata</taxon>
        <taxon>Vertebrata</taxon>
        <taxon>Euteleostomi</taxon>
        <taxon>Actinopterygii</taxon>
        <taxon>Neopterygii</taxon>
        <taxon>Teleostei</taxon>
        <taxon>Neoteleostei</taxon>
        <taxon>Acanthomorphata</taxon>
        <taxon>Ovalentaria</taxon>
        <taxon>Atherinomorphae</taxon>
        <taxon>Cyprinodontiformes</taxon>
        <taxon>Goodeidae</taxon>
        <taxon>Ilyodon</taxon>
    </lineage>
</organism>
<sequence>MLLCVWWDVPLSPEWIESWDIVLKLPLSNRHTQGLCALSPGDAFPFIHQQKFLPLLCSSLFCVNTFTNTHMQAKQYSPHTQLHTGRDGSRTININPLLVHLEHAHTHCISAHFSWEETRVSI</sequence>
<evidence type="ECO:0008006" key="3">
    <source>
        <dbReference type="Google" id="ProtNLM"/>
    </source>
</evidence>
<evidence type="ECO:0000313" key="1">
    <source>
        <dbReference type="EMBL" id="MEQ2223866.1"/>
    </source>
</evidence>
<dbReference type="EMBL" id="JAHRIQ010011655">
    <property type="protein sequence ID" value="MEQ2223866.1"/>
    <property type="molecule type" value="Genomic_DNA"/>
</dbReference>
<dbReference type="Proteomes" id="UP001482620">
    <property type="component" value="Unassembled WGS sequence"/>
</dbReference>
<proteinExistence type="predicted"/>
<gene>
    <name evidence="1" type="ORF">ILYODFUR_001593</name>
</gene>
<keyword evidence="2" id="KW-1185">Reference proteome</keyword>
<name>A0ABV0SVL5_9TELE</name>
<evidence type="ECO:0000313" key="2">
    <source>
        <dbReference type="Proteomes" id="UP001482620"/>
    </source>
</evidence>
<comment type="caution">
    <text evidence="1">The sequence shown here is derived from an EMBL/GenBank/DDBJ whole genome shotgun (WGS) entry which is preliminary data.</text>
</comment>
<reference evidence="1 2" key="1">
    <citation type="submission" date="2021-06" db="EMBL/GenBank/DDBJ databases">
        <authorList>
            <person name="Palmer J.M."/>
        </authorList>
    </citation>
    <scope>NUCLEOTIDE SEQUENCE [LARGE SCALE GENOMIC DNA]</scope>
    <source>
        <strain evidence="2">if_2019</strain>
        <tissue evidence="1">Muscle</tissue>
    </source>
</reference>
<protein>
    <recommendedName>
        <fullName evidence="3">C2H2-type domain-containing protein</fullName>
    </recommendedName>
</protein>